<evidence type="ECO:0000313" key="14">
    <source>
        <dbReference type="Proteomes" id="UP001431209"/>
    </source>
</evidence>
<dbReference type="GO" id="GO:0002953">
    <property type="term" value="F:5'-deoxynucleotidase activity"/>
    <property type="evidence" value="ECO:0007669"/>
    <property type="project" value="UniProtKB-EC"/>
</dbReference>
<comment type="caution">
    <text evidence="13">The sequence shown here is derived from an EMBL/GenBank/DDBJ whole genome shotgun (WGS) entry which is preliminary data.</text>
</comment>
<comment type="cofactor">
    <cofactor evidence="2">
        <name>Mn(2+)</name>
        <dbReference type="ChEBI" id="CHEBI:29035"/>
    </cofactor>
</comment>
<dbReference type="FunFam" id="1.10.3210.10:FF:000011">
    <property type="entry name" value="HD domain-containing protein 2"/>
    <property type="match status" value="1"/>
</dbReference>
<keyword evidence="14" id="KW-1185">Reference proteome</keyword>
<dbReference type="GO" id="GO:0046872">
    <property type="term" value="F:metal ion binding"/>
    <property type="evidence" value="ECO:0007669"/>
    <property type="project" value="UniProtKB-KW"/>
</dbReference>
<dbReference type="GO" id="GO:0005737">
    <property type="term" value="C:cytoplasm"/>
    <property type="evidence" value="ECO:0007669"/>
    <property type="project" value="TreeGrafter"/>
</dbReference>
<organism evidence="13 14">
    <name type="scientific">Acrasis kona</name>
    <dbReference type="NCBI Taxonomy" id="1008807"/>
    <lineage>
        <taxon>Eukaryota</taxon>
        <taxon>Discoba</taxon>
        <taxon>Heterolobosea</taxon>
        <taxon>Tetramitia</taxon>
        <taxon>Eutetramitia</taxon>
        <taxon>Acrasidae</taxon>
        <taxon>Acrasis</taxon>
    </lineage>
</organism>
<dbReference type="AlphaFoldDB" id="A0AAW2YXG5"/>
<protein>
    <recommendedName>
        <fullName evidence="8">5'-deoxynucleotidase</fullName>
        <ecNumber evidence="8">3.1.3.89</ecNumber>
    </recommendedName>
</protein>
<keyword evidence="11" id="KW-0460">Magnesium</keyword>
<accession>A0AAW2YXG5</accession>
<evidence type="ECO:0000256" key="5">
    <source>
        <dbReference type="ARBA" id="ARBA00004074"/>
    </source>
</evidence>
<evidence type="ECO:0000256" key="3">
    <source>
        <dbReference type="ARBA" id="ARBA00001941"/>
    </source>
</evidence>
<evidence type="ECO:0000313" key="13">
    <source>
        <dbReference type="EMBL" id="KAL0481850.1"/>
    </source>
</evidence>
<keyword evidence="9" id="KW-0479">Metal-binding</keyword>
<evidence type="ECO:0000256" key="11">
    <source>
        <dbReference type="ARBA" id="ARBA00022842"/>
    </source>
</evidence>
<dbReference type="EC" id="3.1.3.89" evidence="8"/>
<name>A0AAW2YXG5_9EUKA</name>
<dbReference type="InterPro" id="IPR006674">
    <property type="entry name" value="HD_domain"/>
</dbReference>
<evidence type="ECO:0000256" key="8">
    <source>
        <dbReference type="ARBA" id="ARBA00012964"/>
    </source>
</evidence>
<evidence type="ECO:0000259" key="12">
    <source>
        <dbReference type="SMART" id="SM00471"/>
    </source>
</evidence>
<evidence type="ECO:0000256" key="1">
    <source>
        <dbReference type="ARBA" id="ARBA00001638"/>
    </source>
</evidence>
<evidence type="ECO:0000256" key="6">
    <source>
        <dbReference type="ARBA" id="ARBA00009999"/>
    </source>
</evidence>
<keyword evidence="10" id="KW-0378">Hydrolase</keyword>
<dbReference type="Gene3D" id="1.10.3210.10">
    <property type="entry name" value="Hypothetical protein af1432"/>
    <property type="match status" value="1"/>
</dbReference>
<dbReference type="SUPFAM" id="SSF109604">
    <property type="entry name" value="HD-domain/PDEase-like"/>
    <property type="match status" value="1"/>
</dbReference>
<comment type="similarity">
    <text evidence="6">Belongs to the HDDC2 family.</text>
</comment>
<sequence>MSQRAQNIVSFLKFCGKLKHLLRTGWVDHKVNNPETVASHMHRMGIISMLSPEVGVDRERCIKMCLVHDIAESIVGDITPHAGVSDEDKYNQEKSAMEKFKALLLKDIDQNSEENKEFVQHVEELIQLWNEYEDLSTPEAILVKDIDRFDMILQALEYEDDQNTKLETFFNSTNGKFKTDFIKDLAQAVYQQRKK</sequence>
<comment type="cofactor">
    <cofactor evidence="3">
        <name>Co(2+)</name>
        <dbReference type="ChEBI" id="CHEBI:48828"/>
    </cofactor>
</comment>
<feature type="domain" description="HD/PDEase" evidence="12">
    <location>
        <begin position="33"/>
        <end position="161"/>
    </location>
</feature>
<dbReference type="Pfam" id="PF13023">
    <property type="entry name" value="HD_3"/>
    <property type="match status" value="1"/>
</dbReference>
<dbReference type="PANTHER" id="PTHR11845:SF13">
    <property type="entry name" value="5'-DEOXYNUCLEOTIDASE HDDC2"/>
    <property type="match status" value="1"/>
</dbReference>
<dbReference type="EMBL" id="JAOPGA020000797">
    <property type="protein sequence ID" value="KAL0481850.1"/>
    <property type="molecule type" value="Genomic_DNA"/>
</dbReference>
<evidence type="ECO:0000256" key="7">
    <source>
        <dbReference type="ARBA" id="ARBA00011738"/>
    </source>
</evidence>
<comment type="subunit">
    <text evidence="7">Homodimer.</text>
</comment>
<evidence type="ECO:0000256" key="4">
    <source>
        <dbReference type="ARBA" id="ARBA00001946"/>
    </source>
</evidence>
<dbReference type="PANTHER" id="PTHR11845">
    <property type="entry name" value="5'-DEOXYNUCLEOTIDASE HDDC2"/>
    <property type="match status" value="1"/>
</dbReference>
<comment type="cofactor">
    <cofactor evidence="4">
        <name>Mg(2+)</name>
        <dbReference type="ChEBI" id="CHEBI:18420"/>
    </cofactor>
</comment>
<dbReference type="InterPro" id="IPR003607">
    <property type="entry name" value="HD/PDEase_dom"/>
</dbReference>
<dbReference type="GO" id="GO:0009159">
    <property type="term" value="P:deoxyribonucleoside monophosphate catabolic process"/>
    <property type="evidence" value="ECO:0007669"/>
    <property type="project" value="UniProtKB-ARBA"/>
</dbReference>
<dbReference type="Proteomes" id="UP001431209">
    <property type="component" value="Unassembled WGS sequence"/>
</dbReference>
<gene>
    <name evidence="13" type="ORF">AKO1_011286</name>
</gene>
<evidence type="ECO:0000256" key="9">
    <source>
        <dbReference type="ARBA" id="ARBA00022723"/>
    </source>
</evidence>
<reference evidence="13 14" key="1">
    <citation type="submission" date="2024-03" db="EMBL/GenBank/DDBJ databases">
        <title>The Acrasis kona genome and developmental transcriptomes reveal deep origins of eukaryotic multicellular pathways.</title>
        <authorList>
            <person name="Sheikh S."/>
            <person name="Fu C.-J."/>
            <person name="Brown M.W."/>
            <person name="Baldauf S.L."/>
        </authorList>
    </citation>
    <scope>NUCLEOTIDE SEQUENCE [LARGE SCALE GENOMIC DNA]</scope>
    <source>
        <strain evidence="13 14">ATCC MYA-3509</strain>
    </source>
</reference>
<evidence type="ECO:0000256" key="2">
    <source>
        <dbReference type="ARBA" id="ARBA00001936"/>
    </source>
</evidence>
<comment type="catalytic activity">
    <reaction evidence="1">
        <text>a 2'-deoxyribonucleoside 5'-phosphate + H2O = a 2'-deoxyribonucleoside + phosphate</text>
        <dbReference type="Rhea" id="RHEA:36167"/>
        <dbReference type="ChEBI" id="CHEBI:15377"/>
        <dbReference type="ChEBI" id="CHEBI:18274"/>
        <dbReference type="ChEBI" id="CHEBI:43474"/>
        <dbReference type="ChEBI" id="CHEBI:65317"/>
        <dbReference type="EC" id="3.1.3.89"/>
    </reaction>
</comment>
<evidence type="ECO:0000256" key="10">
    <source>
        <dbReference type="ARBA" id="ARBA00022801"/>
    </source>
</evidence>
<proteinExistence type="inferred from homology"/>
<comment type="function">
    <text evidence="5">Catalyzes the dephosphorylation of the nucleoside 5'-monophosphates deoxyadenosine monophosphate (dAMP), deoxycytidine monophosphate (dCMP), deoxyguanosine monophosphate (dGMP) and deoxythymidine monophosphate (dTMP).</text>
</comment>
<dbReference type="SMART" id="SM00471">
    <property type="entry name" value="HDc"/>
    <property type="match status" value="1"/>
</dbReference>
<dbReference type="InterPro" id="IPR039356">
    <property type="entry name" value="YfbR/HDDC2"/>
</dbReference>